<evidence type="ECO:0000256" key="2">
    <source>
        <dbReference type="ARBA" id="ARBA00016664"/>
    </source>
</evidence>
<sequence length="197" mass="21403">MKRVAQIQRKTGETDIRLELNLDGAGESTVETGVGFLDHMLTLLARHAVVDLNVEAKGDLEVDDHHTVEDVGICLGQAVREAVGDKRGIRRYGSMTLPMDETLATVAIDLSGRHYLVFGAEFPSDKIGAFDTELVEEFWRAFSANALCNLHVVLHHGHNCHHIAEAIFKAAGRALRQAAETDPRSPGVPSTKGSLDG</sequence>
<dbReference type="CDD" id="cd07914">
    <property type="entry name" value="IGPD"/>
    <property type="match status" value="1"/>
</dbReference>
<keyword evidence="10" id="KW-1185">Reference proteome</keyword>
<dbReference type="HAMAP" id="MF_00076">
    <property type="entry name" value="HisB"/>
    <property type="match status" value="1"/>
</dbReference>
<dbReference type="NCBIfam" id="NF002111">
    <property type="entry name" value="PRK00951.2-1"/>
    <property type="match status" value="1"/>
</dbReference>
<dbReference type="InterPro" id="IPR020568">
    <property type="entry name" value="Ribosomal_Su5_D2-typ_SF"/>
</dbReference>
<evidence type="ECO:0000313" key="9">
    <source>
        <dbReference type="EMBL" id="TWT87716.1"/>
    </source>
</evidence>
<dbReference type="Proteomes" id="UP000315440">
    <property type="component" value="Unassembled WGS sequence"/>
</dbReference>
<evidence type="ECO:0000256" key="6">
    <source>
        <dbReference type="HAMAP-Rule" id="MF_00076"/>
    </source>
</evidence>
<dbReference type="SUPFAM" id="SSF54211">
    <property type="entry name" value="Ribosomal protein S5 domain 2-like"/>
    <property type="match status" value="2"/>
</dbReference>
<evidence type="ECO:0000256" key="8">
    <source>
        <dbReference type="SAM" id="MobiDB-lite"/>
    </source>
</evidence>
<evidence type="ECO:0000256" key="5">
    <source>
        <dbReference type="ARBA" id="ARBA00023239"/>
    </source>
</evidence>
<dbReference type="Pfam" id="PF00475">
    <property type="entry name" value="IGPD"/>
    <property type="match status" value="1"/>
</dbReference>
<organism evidence="9 10">
    <name type="scientific">Pseudobythopirellula maris</name>
    <dbReference type="NCBI Taxonomy" id="2527991"/>
    <lineage>
        <taxon>Bacteria</taxon>
        <taxon>Pseudomonadati</taxon>
        <taxon>Planctomycetota</taxon>
        <taxon>Planctomycetia</taxon>
        <taxon>Pirellulales</taxon>
        <taxon>Lacipirellulaceae</taxon>
        <taxon>Pseudobythopirellula</taxon>
    </lineage>
</organism>
<dbReference type="PROSITE" id="PS00954">
    <property type="entry name" value="IGP_DEHYDRATASE_1"/>
    <property type="match status" value="1"/>
</dbReference>
<dbReference type="InterPro" id="IPR020565">
    <property type="entry name" value="ImidazoleglycerP_deHydtase_CS"/>
</dbReference>
<dbReference type="FunFam" id="3.30.230.40:FF:000001">
    <property type="entry name" value="Imidazoleglycerol-phosphate dehydratase HisB"/>
    <property type="match status" value="1"/>
</dbReference>
<dbReference type="GO" id="GO:0000105">
    <property type="term" value="P:L-histidine biosynthetic process"/>
    <property type="evidence" value="ECO:0007669"/>
    <property type="project" value="UniProtKB-UniRule"/>
</dbReference>
<comment type="subcellular location">
    <subcellularLocation>
        <location evidence="6 7">Cytoplasm</location>
    </subcellularLocation>
</comment>
<comment type="caution">
    <text evidence="9">The sequence shown here is derived from an EMBL/GenBank/DDBJ whole genome shotgun (WGS) entry which is preliminary data.</text>
</comment>
<accession>A0A5C5ZKM4</accession>
<keyword evidence="3 6" id="KW-0028">Amino-acid biosynthesis</keyword>
<dbReference type="PROSITE" id="PS00955">
    <property type="entry name" value="IGP_DEHYDRATASE_2"/>
    <property type="match status" value="1"/>
</dbReference>
<name>A0A5C5ZKM4_9BACT</name>
<dbReference type="RefSeq" id="WP_146402102.1">
    <property type="nucleotide sequence ID" value="NZ_SJPQ01000003.1"/>
</dbReference>
<dbReference type="InterPro" id="IPR000807">
    <property type="entry name" value="ImidazoleglycerolP_deHydtase"/>
</dbReference>
<protein>
    <recommendedName>
        <fullName evidence="2 6">Imidazoleglycerol-phosphate dehydratase</fullName>
        <shortName evidence="6">IGPD</shortName>
        <ecNumber evidence="6 7">4.2.1.19</ecNumber>
    </recommendedName>
</protein>
<keyword evidence="6" id="KW-0963">Cytoplasm</keyword>
<keyword evidence="5 6" id="KW-0456">Lyase</keyword>
<feature type="region of interest" description="Disordered" evidence="8">
    <location>
        <begin position="178"/>
        <end position="197"/>
    </location>
</feature>
<dbReference type="EC" id="4.2.1.19" evidence="6 7"/>
<comment type="pathway">
    <text evidence="1 6 7">Amino-acid biosynthesis; L-histidine biosynthesis; L-histidine from 5-phospho-alpha-D-ribose 1-diphosphate: step 6/9.</text>
</comment>
<evidence type="ECO:0000256" key="1">
    <source>
        <dbReference type="ARBA" id="ARBA00005047"/>
    </source>
</evidence>
<comment type="catalytic activity">
    <reaction evidence="6 7">
        <text>D-erythro-1-(imidazol-4-yl)glycerol 3-phosphate = 3-(imidazol-4-yl)-2-oxopropyl phosphate + H2O</text>
        <dbReference type="Rhea" id="RHEA:11040"/>
        <dbReference type="ChEBI" id="CHEBI:15377"/>
        <dbReference type="ChEBI" id="CHEBI:57766"/>
        <dbReference type="ChEBI" id="CHEBI:58278"/>
        <dbReference type="EC" id="4.2.1.19"/>
    </reaction>
</comment>
<dbReference type="Gene3D" id="3.30.230.40">
    <property type="entry name" value="Imidazole glycerol phosphate dehydratase, domain 1"/>
    <property type="match status" value="2"/>
</dbReference>
<evidence type="ECO:0000256" key="4">
    <source>
        <dbReference type="ARBA" id="ARBA00023102"/>
    </source>
</evidence>
<dbReference type="GO" id="GO:0005737">
    <property type="term" value="C:cytoplasm"/>
    <property type="evidence" value="ECO:0007669"/>
    <property type="project" value="UniProtKB-SubCell"/>
</dbReference>
<evidence type="ECO:0000313" key="10">
    <source>
        <dbReference type="Proteomes" id="UP000315440"/>
    </source>
</evidence>
<dbReference type="UniPathway" id="UPA00031">
    <property type="reaction ID" value="UER00011"/>
</dbReference>
<gene>
    <name evidence="6 9" type="primary">hisB</name>
    <name evidence="9" type="ORF">Mal64_32590</name>
</gene>
<dbReference type="InterPro" id="IPR038494">
    <property type="entry name" value="IGPD_sf"/>
</dbReference>
<evidence type="ECO:0000256" key="7">
    <source>
        <dbReference type="RuleBase" id="RU000599"/>
    </source>
</evidence>
<dbReference type="GO" id="GO:0004424">
    <property type="term" value="F:imidazoleglycerol-phosphate dehydratase activity"/>
    <property type="evidence" value="ECO:0007669"/>
    <property type="project" value="UniProtKB-UniRule"/>
</dbReference>
<evidence type="ECO:0000256" key="3">
    <source>
        <dbReference type="ARBA" id="ARBA00022605"/>
    </source>
</evidence>
<proteinExistence type="inferred from homology"/>
<dbReference type="NCBIfam" id="NF002109">
    <property type="entry name" value="PRK00951.1-5"/>
    <property type="match status" value="1"/>
</dbReference>
<reference evidence="9 10" key="1">
    <citation type="submission" date="2019-02" db="EMBL/GenBank/DDBJ databases">
        <title>Deep-cultivation of Planctomycetes and their phenomic and genomic characterization uncovers novel biology.</title>
        <authorList>
            <person name="Wiegand S."/>
            <person name="Jogler M."/>
            <person name="Boedeker C."/>
            <person name="Pinto D."/>
            <person name="Vollmers J."/>
            <person name="Rivas-Marin E."/>
            <person name="Kohn T."/>
            <person name="Peeters S.H."/>
            <person name="Heuer A."/>
            <person name="Rast P."/>
            <person name="Oberbeckmann S."/>
            <person name="Bunk B."/>
            <person name="Jeske O."/>
            <person name="Meyerdierks A."/>
            <person name="Storesund J.E."/>
            <person name="Kallscheuer N."/>
            <person name="Luecker S."/>
            <person name="Lage O.M."/>
            <person name="Pohl T."/>
            <person name="Merkel B.J."/>
            <person name="Hornburger P."/>
            <person name="Mueller R.-W."/>
            <person name="Bruemmer F."/>
            <person name="Labrenz M."/>
            <person name="Spormann A.M."/>
            <person name="Op Den Camp H."/>
            <person name="Overmann J."/>
            <person name="Amann R."/>
            <person name="Jetten M.S.M."/>
            <person name="Mascher T."/>
            <person name="Medema M.H."/>
            <person name="Devos D.P."/>
            <person name="Kaster A.-K."/>
            <person name="Ovreas L."/>
            <person name="Rohde M."/>
            <person name="Galperin M.Y."/>
            <person name="Jogler C."/>
        </authorList>
    </citation>
    <scope>NUCLEOTIDE SEQUENCE [LARGE SCALE GENOMIC DNA]</scope>
    <source>
        <strain evidence="9 10">Mal64</strain>
    </source>
</reference>
<dbReference type="FunFam" id="3.30.230.40:FF:000003">
    <property type="entry name" value="Imidazoleglycerol-phosphate dehydratase HisB"/>
    <property type="match status" value="1"/>
</dbReference>
<comment type="similarity">
    <text evidence="6 7">Belongs to the imidazoleglycerol-phosphate dehydratase family.</text>
</comment>
<keyword evidence="4 6" id="KW-0368">Histidine biosynthesis</keyword>
<dbReference type="NCBIfam" id="NF002115">
    <property type="entry name" value="PRK00951.2-5"/>
    <property type="match status" value="1"/>
</dbReference>
<dbReference type="NCBIfam" id="NF002107">
    <property type="entry name" value="PRK00951.1-2"/>
    <property type="match status" value="1"/>
</dbReference>
<dbReference type="PANTHER" id="PTHR23133:SF2">
    <property type="entry name" value="IMIDAZOLEGLYCEROL-PHOSPHATE DEHYDRATASE"/>
    <property type="match status" value="1"/>
</dbReference>
<dbReference type="NCBIfam" id="NF002114">
    <property type="entry name" value="PRK00951.2-4"/>
    <property type="match status" value="1"/>
</dbReference>
<dbReference type="PANTHER" id="PTHR23133">
    <property type="entry name" value="IMIDAZOLEGLYCEROL-PHOSPHATE DEHYDRATASE HIS7"/>
    <property type="match status" value="1"/>
</dbReference>
<dbReference type="AlphaFoldDB" id="A0A5C5ZKM4"/>
<dbReference type="OrthoDB" id="9790411at2"/>
<dbReference type="EMBL" id="SJPQ01000003">
    <property type="protein sequence ID" value="TWT87716.1"/>
    <property type="molecule type" value="Genomic_DNA"/>
</dbReference>